<dbReference type="GO" id="GO:0033615">
    <property type="term" value="P:mitochondrial proton-transporting ATP synthase complex assembly"/>
    <property type="evidence" value="ECO:0007669"/>
    <property type="project" value="TreeGrafter"/>
</dbReference>
<evidence type="ECO:0000256" key="4">
    <source>
        <dbReference type="ARBA" id="ARBA00023128"/>
    </source>
</evidence>
<dbReference type="HOGENOM" id="CLU_067356_1_0_1"/>
<evidence type="ECO:0000256" key="1">
    <source>
        <dbReference type="ARBA" id="ARBA00004173"/>
    </source>
</evidence>
<accession>T1IH23</accession>
<keyword evidence="4" id="KW-0496">Mitochondrion</keyword>
<sequence>MLQQLRGLCNPNKFRRLFHAGTVYFSEIKSTDDFDLLKTNPYYEKYSDKIKNVPPDEFKSKLKAKERSTKAVESKKYSQLGAPKPDITCSNVKRNTLDSIIKMDLIKNKSSSEISDIWREYHKKQDKISAIIPAKIYSTICQRAKEFPVFVYPLPRGDGYEFIMAQFENDDCHFTSLLNYQAYKENAPECLSIFHYTDLIDEKGIVLMRGEYDNSLNVIEAQFLANQMKLYYMSTEKDPKFTLLKTFTHQPDSFKHMDLIKELQNTTFQL</sequence>
<evidence type="ECO:0000313" key="5">
    <source>
        <dbReference type="EnsemblMetazoa" id="SMAR000127-PA"/>
    </source>
</evidence>
<dbReference type="PANTHER" id="PTHR13126">
    <property type="entry name" value="CHAPERONE ATP11"/>
    <property type="match status" value="1"/>
</dbReference>
<dbReference type="InterPro" id="IPR010591">
    <property type="entry name" value="ATP11"/>
</dbReference>
<evidence type="ECO:0000313" key="6">
    <source>
        <dbReference type="Proteomes" id="UP000014500"/>
    </source>
</evidence>
<dbReference type="eggNOG" id="KOG3281">
    <property type="taxonomic scope" value="Eukaryota"/>
</dbReference>
<dbReference type="STRING" id="126957.T1IH23"/>
<organism evidence="5 6">
    <name type="scientific">Strigamia maritima</name>
    <name type="common">European centipede</name>
    <name type="synonym">Geophilus maritimus</name>
    <dbReference type="NCBI Taxonomy" id="126957"/>
    <lineage>
        <taxon>Eukaryota</taxon>
        <taxon>Metazoa</taxon>
        <taxon>Ecdysozoa</taxon>
        <taxon>Arthropoda</taxon>
        <taxon>Myriapoda</taxon>
        <taxon>Chilopoda</taxon>
        <taxon>Pleurostigmophora</taxon>
        <taxon>Geophilomorpha</taxon>
        <taxon>Linotaeniidae</taxon>
        <taxon>Strigamia</taxon>
    </lineage>
</organism>
<dbReference type="PANTHER" id="PTHR13126:SF0">
    <property type="entry name" value="ATP SYNTHASE MITOCHONDRIAL F1 COMPLEX ASSEMBLY FACTOR 1"/>
    <property type="match status" value="1"/>
</dbReference>
<reference evidence="5" key="2">
    <citation type="submission" date="2015-02" db="UniProtKB">
        <authorList>
            <consortium name="EnsemblMetazoa"/>
        </authorList>
    </citation>
    <scope>IDENTIFICATION</scope>
</reference>
<evidence type="ECO:0008006" key="7">
    <source>
        <dbReference type="Google" id="ProtNLM"/>
    </source>
</evidence>
<comment type="subcellular location">
    <subcellularLocation>
        <location evidence="1">Mitochondrion</location>
    </subcellularLocation>
</comment>
<dbReference type="Pfam" id="PF06644">
    <property type="entry name" value="ATP11"/>
    <property type="match status" value="1"/>
</dbReference>
<keyword evidence="3" id="KW-0809">Transit peptide</keyword>
<comment type="similarity">
    <text evidence="2">Belongs to the ATP11 family.</text>
</comment>
<dbReference type="PhylomeDB" id="T1IH23"/>
<name>T1IH23_STRMM</name>
<evidence type="ECO:0000256" key="2">
    <source>
        <dbReference type="ARBA" id="ARBA00009116"/>
    </source>
</evidence>
<keyword evidence="6" id="KW-1185">Reference proteome</keyword>
<proteinExistence type="inferred from homology"/>
<reference evidence="6" key="1">
    <citation type="submission" date="2011-05" db="EMBL/GenBank/DDBJ databases">
        <authorList>
            <person name="Richards S.R."/>
            <person name="Qu J."/>
            <person name="Jiang H."/>
            <person name="Jhangiani S.N."/>
            <person name="Agravi P."/>
            <person name="Goodspeed R."/>
            <person name="Gross S."/>
            <person name="Mandapat C."/>
            <person name="Jackson L."/>
            <person name="Mathew T."/>
            <person name="Pu L."/>
            <person name="Thornton R."/>
            <person name="Saada N."/>
            <person name="Wilczek-Boney K.B."/>
            <person name="Lee S."/>
            <person name="Kovar C."/>
            <person name="Wu Y."/>
            <person name="Scherer S.E."/>
            <person name="Worley K.C."/>
            <person name="Muzny D.M."/>
            <person name="Gibbs R."/>
        </authorList>
    </citation>
    <scope>NUCLEOTIDE SEQUENCE</scope>
    <source>
        <strain evidence="6">Brora</strain>
    </source>
</reference>
<dbReference type="GO" id="GO:0005739">
    <property type="term" value="C:mitochondrion"/>
    <property type="evidence" value="ECO:0007669"/>
    <property type="project" value="UniProtKB-SubCell"/>
</dbReference>
<dbReference type="EnsemblMetazoa" id="SMAR000127-RA">
    <property type="protein sequence ID" value="SMAR000127-PA"/>
    <property type="gene ID" value="SMAR000127"/>
</dbReference>
<dbReference type="EMBL" id="JH429682">
    <property type="status" value="NOT_ANNOTATED_CDS"/>
    <property type="molecule type" value="Genomic_DNA"/>
</dbReference>
<dbReference type="OMA" id="MFYYKTD"/>
<protein>
    <recommendedName>
        <fullName evidence="7">ATP synthase mitochondrial F1 complex assembly factor 1</fullName>
    </recommendedName>
</protein>
<evidence type="ECO:0000256" key="3">
    <source>
        <dbReference type="ARBA" id="ARBA00022946"/>
    </source>
</evidence>
<dbReference type="AlphaFoldDB" id="T1IH23"/>
<dbReference type="Proteomes" id="UP000014500">
    <property type="component" value="Unassembled WGS sequence"/>
</dbReference>